<dbReference type="STRING" id="640081.Dsui_2554"/>
<keyword evidence="1" id="KW-0472">Membrane</keyword>
<dbReference type="eggNOG" id="ENOG5033AK4">
    <property type="taxonomic scope" value="Bacteria"/>
</dbReference>
<dbReference type="EMBL" id="CP003153">
    <property type="protein sequence ID" value="AEV26905.1"/>
    <property type="molecule type" value="Genomic_DNA"/>
</dbReference>
<reference evidence="2 3" key="1">
    <citation type="journal article" date="2012" name="J. Bacteriol.">
        <title>Complete genome sequence of the anaerobic perchlorate-reducing bacterium Azospira suillum strain PS.</title>
        <authorList>
            <person name="Byrne-Bailey K.G."/>
            <person name="Coates J.D."/>
        </authorList>
    </citation>
    <scope>NUCLEOTIDE SEQUENCE [LARGE SCALE GENOMIC DNA]</scope>
    <source>
        <strain evidence="3">ATCC BAA-33 / DSM 13638 / PS</strain>
    </source>
</reference>
<dbReference type="HOGENOM" id="CLU_2476689_0_0_4"/>
<gene>
    <name evidence="2" type="ordered locus">Dsui_2554</name>
</gene>
<sequence>MALCVELNQAGQLQLVATQPADLTACSLVVMSGSEFVSAQASPWNLTPEQGSQIGGAILVLWALAWVFRILAGMLNSSHQPEKESQP</sequence>
<accession>G8QN65</accession>
<dbReference type="AlphaFoldDB" id="G8QN65"/>
<proteinExistence type="predicted"/>
<organism evidence="2 3">
    <name type="scientific">Azospira oryzae (strain ATCC BAA-33 / DSM 13638 / PS)</name>
    <name type="common">Dechlorosoma suillum</name>
    <dbReference type="NCBI Taxonomy" id="640081"/>
    <lineage>
        <taxon>Bacteria</taxon>
        <taxon>Pseudomonadati</taxon>
        <taxon>Pseudomonadota</taxon>
        <taxon>Betaproteobacteria</taxon>
        <taxon>Rhodocyclales</taxon>
        <taxon>Rhodocyclaceae</taxon>
        <taxon>Azospira</taxon>
    </lineage>
</organism>
<evidence type="ECO:0000313" key="3">
    <source>
        <dbReference type="Proteomes" id="UP000005633"/>
    </source>
</evidence>
<keyword evidence="1" id="KW-0812">Transmembrane</keyword>
<feature type="transmembrane region" description="Helical" evidence="1">
    <location>
        <begin position="54"/>
        <end position="75"/>
    </location>
</feature>
<evidence type="ECO:0000256" key="1">
    <source>
        <dbReference type="SAM" id="Phobius"/>
    </source>
</evidence>
<name>G8QN65_AZOOP</name>
<keyword evidence="1" id="KW-1133">Transmembrane helix</keyword>
<dbReference type="RefSeq" id="WP_014237588.1">
    <property type="nucleotide sequence ID" value="NC_016616.1"/>
</dbReference>
<dbReference type="KEGG" id="dsu:Dsui_2554"/>
<evidence type="ECO:0000313" key="2">
    <source>
        <dbReference type="EMBL" id="AEV26905.1"/>
    </source>
</evidence>
<protein>
    <submittedName>
        <fullName evidence="2">Uncharacterized protein</fullName>
    </submittedName>
</protein>
<dbReference type="Proteomes" id="UP000005633">
    <property type="component" value="Chromosome"/>
</dbReference>